<organism evidence="1 2">
    <name type="scientific">Prevotella disiens</name>
    <dbReference type="NCBI Taxonomy" id="28130"/>
    <lineage>
        <taxon>Bacteria</taxon>
        <taxon>Pseudomonadati</taxon>
        <taxon>Bacteroidota</taxon>
        <taxon>Bacteroidia</taxon>
        <taxon>Bacteroidales</taxon>
        <taxon>Prevotellaceae</taxon>
        <taxon>Prevotella</taxon>
    </lineage>
</organism>
<protein>
    <submittedName>
        <fullName evidence="1">Uncharacterized protein</fullName>
    </submittedName>
</protein>
<dbReference type="GeneID" id="91083849"/>
<accession>A0A379E099</accession>
<name>A0A379E099_9BACT</name>
<dbReference type="AlphaFoldDB" id="A0A379E099"/>
<evidence type="ECO:0000313" key="2">
    <source>
        <dbReference type="Proteomes" id="UP000254072"/>
    </source>
</evidence>
<gene>
    <name evidence="1" type="ORF">NCTC11157_01489</name>
</gene>
<evidence type="ECO:0000313" key="1">
    <source>
        <dbReference type="EMBL" id="SUB85754.1"/>
    </source>
</evidence>
<reference evidence="1 2" key="1">
    <citation type="submission" date="2018-06" db="EMBL/GenBank/DDBJ databases">
        <authorList>
            <consortium name="Pathogen Informatics"/>
            <person name="Doyle S."/>
        </authorList>
    </citation>
    <scope>NUCLEOTIDE SEQUENCE [LARGE SCALE GENOMIC DNA]</scope>
    <source>
        <strain evidence="1 2">NCTC11157</strain>
    </source>
</reference>
<dbReference type="RefSeq" id="WP_021669928.1">
    <property type="nucleotide sequence ID" value="NZ_UGTL01000001.1"/>
</dbReference>
<proteinExistence type="predicted"/>
<sequence>MATNLEDYKIHLHYLLSKEGIHVMDAKVHNECERHFLRALDAIKQYTGDFQIEVSVPNEGGYIDEFLIKIADSSLVDLIRDFVVAFITYYFTKKTNVRDDILKGLDIVEKIKNGNFCKEEALALVAHDKKLKKIISDYYKAAEHDQQIQRIEVSSEQPETQPICSNICRGDFHTHIIDTESSEDTQTIEGTTIAILSPVLQKGHSKTWNGIYSGKTIPFKIEDKDFLKQVYANEIKFGSATTIKCTLQIKTKRIIAEDEATVKEENTYIVKSVQTWADDQCFQRDTKRYKKQKADDRQLTLDFDL</sequence>
<dbReference type="Proteomes" id="UP000254072">
    <property type="component" value="Unassembled WGS sequence"/>
</dbReference>
<dbReference type="EMBL" id="UGTL01000001">
    <property type="protein sequence ID" value="SUB85754.1"/>
    <property type="molecule type" value="Genomic_DNA"/>
</dbReference>